<dbReference type="SMART" id="SM00877">
    <property type="entry name" value="BMC"/>
    <property type="match status" value="1"/>
</dbReference>
<proteinExistence type="inferred from homology"/>
<sequence length="236" mass="25573">MQALGLIETRGLVAAIESADAMLKAADVTLLEKTYTGGGLVTVVVTGDVGAVKAAVDAGSAAVRHLNGGSLVSEHVIPRPHEELSGTIVSSTPPENKKSSIEIETEVEEETQSEEIALSEEVTLSEIEESATESEQEEVKEGMISETETSEEEKEEEQEATFPLETDLSDIHKDVIDQLASQSSMEELLAALGKLKVTKLRNLAREYKDFGIAGRLISKADKSLLLMEFKAYYEHH</sequence>
<organism evidence="6 7">
    <name type="scientific">Clostridium aminobutyricum</name>
    <dbReference type="NCBI Taxonomy" id="33953"/>
    <lineage>
        <taxon>Bacteria</taxon>
        <taxon>Bacillati</taxon>
        <taxon>Bacillota</taxon>
        <taxon>Clostridia</taxon>
        <taxon>Eubacteriales</taxon>
        <taxon>Clostridiaceae</taxon>
        <taxon>Clostridium</taxon>
    </lineage>
</organism>
<dbReference type="InterPro" id="IPR037233">
    <property type="entry name" value="CcmK-like_sf"/>
</dbReference>
<dbReference type="CDD" id="cd07045">
    <property type="entry name" value="BMC_CcmK_like"/>
    <property type="match status" value="1"/>
</dbReference>
<evidence type="ECO:0000313" key="6">
    <source>
        <dbReference type="EMBL" id="MBN7774559.1"/>
    </source>
</evidence>
<comment type="caution">
    <text evidence="6">The sequence shown here is derived from an EMBL/GenBank/DDBJ whole genome shotgun (WGS) entry which is preliminary data.</text>
</comment>
<dbReference type="Gene3D" id="3.30.70.1710">
    <property type="match status" value="1"/>
</dbReference>
<name>A0A939DAT3_CLOAM</name>
<dbReference type="InterPro" id="IPR000249">
    <property type="entry name" value="BMC_dom"/>
</dbReference>
<reference evidence="6" key="1">
    <citation type="submission" date="2021-02" db="EMBL/GenBank/DDBJ databases">
        <title>Abyssanaerobacter marinus gen.nov., sp., nov, anaerobic bacterium isolated from the Onnuri vent field of Indian Ocean and suggestion of Mogibacteriaceae fam. nov., and proposal of reclassification of ambiguous this family's genus member.</title>
        <authorList>
            <person name="Kim Y.J."/>
            <person name="Yang J.-A."/>
        </authorList>
    </citation>
    <scope>NUCLEOTIDE SEQUENCE</scope>
    <source>
        <strain evidence="6">DSM 2634</strain>
    </source>
</reference>
<evidence type="ECO:0000259" key="5">
    <source>
        <dbReference type="PROSITE" id="PS51930"/>
    </source>
</evidence>
<feature type="region of interest" description="Disordered" evidence="4">
    <location>
        <begin position="85"/>
        <end position="163"/>
    </location>
</feature>
<dbReference type="RefSeq" id="WP_206583400.1">
    <property type="nucleotide sequence ID" value="NZ_JAFJZZ010000011.1"/>
</dbReference>
<comment type="subcellular location">
    <subcellularLocation>
        <location evidence="1">Bacterial microcompartment</location>
    </subcellularLocation>
</comment>
<evidence type="ECO:0000256" key="4">
    <source>
        <dbReference type="SAM" id="MobiDB-lite"/>
    </source>
</evidence>
<dbReference type="PANTHER" id="PTHR33941:SF11">
    <property type="entry name" value="BACTERIAL MICROCOMPARTMENT SHELL PROTEIN PDUJ"/>
    <property type="match status" value="1"/>
</dbReference>
<gene>
    <name evidence="6" type="ORF">JYB65_14420</name>
</gene>
<dbReference type="Proteomes" id="UP000664545">
    <property type="component" value="Unassembled WGS sequence"/>
</dbReference>
<evidence type="ECO:0000256" key="1">
    <source>
        <dbReference type="ARBA" id="ARBA00024322"/>
    </source>
</evidence>
<evidence type="ECO:0000256" key="3">
    <source>
        <dbReference type="PROSITE-ProRule" id="PRU01278"/>
    </source>
</evidence>
<feature type="domain" description="BMC" evidence="5">
    <location>
        <begin position="3"/>
        <end position="89"/>
    </location>
</feature>
<evidence type="ECO:0000313" key="7">
    <source>
        <dbReference type="Proteomes" id="UP000664545"/>
    </source>
</evidence>
<keyword evidence="7" id="KW-1185">Reference proteome</keyword>
<protein>
    <submittedName>
        <fullName evidence="6">BMC domain-containing protein</fullName>
    </submittedName>
</protein>
<dbReference type="Pfam" id="PF00936">
    <property type="entry name" value="BMC"/>
    <property type="match status" value="1"/>
</dbReference>
<dbReference type="InterPro" id="IPR044872">
    <property type="entry name" value="CcmK/CsoS1_BMC"/>
</dbReference>
<dbReference type="GO" id="GO:0031469">
    <property type="term" value="C:bacterial microcompartment"/>
    <property type="evidence" value="ECO:0007669"/>
    <property type="project" value="UniProtKB-SubCell"/>
</dbReference>
<dbReference type="SUPFAM" id="SSF143414">
    <property type="entry name" value="CcmK-like"/>
    <property type="match status" value="1"/>
</dbReference>
<dbReference type="PANTHER" id="PTHR33941">
    <property type="entry name" value="PROPANEDIOL UTILIZATION PROTEIN PDUA"/>
    <property type="match status" value="1"/>
</dbReference>
<dbReference type="PROSITE" id="PS51930">
    <property type="entry name" value="BMC_2"/>
    <property type="match status" value="1"/>
</dbReference>
<accession>A0A939DAT3</accession>
<dbReference type="AlphaFoldDB" id="A0A939DAT3"/>
<feature type="compositionally biased region" description="Acidic residues" evidence="4">
    <location>
        <begin position="148"/>
        <end position="159"/>
    </location>
</feature>
<feature type="compositionally biased region" description="Acidic residues" evidence="4">
    <location>
        <begin position="126"/>
        <end position="136"/>
    </location>
</feature>
<evidence type="ECO:0000256" key="2">
    <source>
        <dbReference type="ARBA" id="ARBA00024446"/>
    </source>
</evidence>
<keyword evidence="2" id="KW-1283">Bacterial microcompartment</keyword>
<comment type="similarity">
    <text evidence="3">Belongs to the bacterial microcompartments protein family.</text>
</comment>
<feature type="compositionally biased region" description="Acidic residues" evidence="4">
    <location>
        <begin position="103"/>
        <end position="113"/>
    </location>
</feature>
<dbReference type="InterPro" id="IPR050575">
    <property type="entry name" value="BMC_shell"/>
</dbReference>
<dbReference type="EMBL" id="JAFJZZ010000011">
    <property type="protein sequence ID" value="MBN7774559.1"/>
    <property type="molecule type" value="Genomic_DNA"/>
</dbReference>